<dbReference type="EMBL" id="CM000841">
    <property type="protein sequence ID" value="KRH45163.1"/>
    <property type="molecule type" value="Genomic_DNA"/>
</dbReference>
<evidence type="ECO:0000313" key="4">
    <source>
        <dbReference type="Proteomes" id="UP000008827"/>
    </source>
</evidence>
<evidence type="ECO:0000259" key="1">
    <source>
        <dbReference type="Pfam" id="PF14244"/>
    </source>
</evidence>
<accession>A0A0R0IZ13</accession>
<organism evidence="2">
    <name type="scientific">Glycine max</name>
    <name type="common">Soybean</name>
    <name type="synonym">Glycine hispida</name>
    <dbReference type="NCBI Taxonomy" id="3847"/>
    <lineage>
        <taxon>Eukaryota</taxon>
        <taxon>Viridiplantae</taxon>
        <taxon>Streptophyta</taxon>
        <taxon>Embryophyta</taxon>
        <taxon>Tracheophyta</taxon>
        <taxon>Spermatophyta</taxon>
        <taxon>Magnoliopsida</taxon>
        <taxon>eudicotyledons</taxon>
        <taxon>Gunneridae</taxon>
        <taxon>Pentapetalae</taxon>
        <taxon>rosids</taxon>
        <taxon>fabids</taxon>
        <taxon>Fabales</taxon>
        <taxon>Fabaceae</taxon>
        <taxon>Papilionoideae</taxon>
        <taxon>50 kb inversion clade</taxon>
        <taxon>NPAAA clade</taxon>
        <taxon>indigoferoid/millettioid clade</taxon>
        <taxon>Phaseoleae</taxon>
        <taxon>Glycine</taxon>
        <taxon>Glycine subgen. Soja</taxon>
    </lineage>
</organism>
<reference evidence="2 3" key="1">
    <citation type="journal article" date="2010" name="Nature">
        <title>Genome sequence of the palaeopolyploid soybean.</title>
        <authorList>
            <person name="Schmutz J."/>
            <person name="Cannon S.B."/>
            <person name="Schlueter J."/>
            <person name="Ma J."/>
            <person name="Mitros T."/>
            <person name="Nelson W."/>
            <person name="Hyten D.L."/>
            <person name="Song Q."/>
            <person name="Thelen J.J."/>
            <person name="Cheng J."/>
            <person name="Xu D."/>
            <person name="Hellsten U."/>
            <person name="May G.D."/>
            <person name="Yu Y."/>
            <person name="Sakurai T."/>
            <person name="Umezawa T."/>
            <person name="Bhattacharyya M.K."/>
            <person name="Sandhu D."/>
            <person name="Valliyodan B."/>
            <person name="Lindquist E."/>
            <person name="Peto M."/>
            <person name="Grant D."/>
            <person name="Shu S."/>
            <person name="Goodstein D."/>
            <person name="Barry K."/>
            <person name="Futrell-Griggs M."/>
            <person name="Abernathy B."/>
            <person name="Du J."/>
            <person name="Tian Z."/>
            <person name="Zhu L."/>
            <person name="Gill N."/>
            <person name="Joshi T."/>
            <person name="Libault M."/>
            <person name="Sethuraman A."/>
            <person name="Zhang X.-C."/>
            <person name="Shinozaki K."/>
            <person name="Nguyen H.T."/>
            <person name="Wing R.A."/>
            <person name="Cregan P."/>
            <person name="Specht J."/>
            <person name="Grimwood J."/>
            <person name="Rokhsar D."/>
            <person name="Stacey G."/>
            <person name="Shoemaker R.C."/>
            <person name="Jackson S.A."/>
        </authorList>
    </citation>
    <scope>NUCLEOTIDE SEQUENCE</scope>
    <source>
        <strain evidence="3">cv. Williams 82</strain>
        <tissue evidence="2">Callus</tissue>
    </source>
</reference>
<sequence length="87" mass="9631">MAATSSLPLDLHDPLFIHHADHPSHSLVSTPLNGDNFGAWRCAVVIALESKNKMGFIDGSILQPQDPTKLSLWKRNDSIVRSWLLNS</sequence>
<dbReference type="PANTHER" id="PTHR37610:SF97">
    <property type="entry name" value="RETROTRANSPOSON GAG DOMAIN-CONTAINING PROTEIN"/>
    <property type="match status" value="1"/>
</dbReference>
<dbReference type="Gramene" id="KRH45163">
    <property type="protein sequence ID" value="KRH45163"/>
    <property type="gene ID" value="GLYMA_08G254700"/>
</dbReference>
<dbReference type="OMA" id="NIPLCHR"/>
<dbReference type="InParanoid" id="A0A0R0IZ13"/>
<protein>
    <recommendedName>
        <fullName evidence="1">Retrotransposon Copia-like N-terminal domain-containing protein</fullName>
    </recommendedName>
</protein>
<dbReference type="InterPro" id="IPR029472">
    <property type="entry name" value="Copia-like_N"/>
</dbReference>
<keyword evidence="4" id="KW-1185">Reference proteome</keyword>
<dbReference type="Proteomes" id="UP000008827">
    <property type="component" value="Chromosome 8"/>
</dbReference>
<reference evidence="2" key="3">
    <citation type="submission" date="2018-07" db="EMBL/GenBank/DDBJ databases">
        <title>WGS assembly of Glycine max.</title>
        <authorList>
            <person name="Schmutz J."/>
            <person name="Cannon S."/>
            <person name="Schlueter J."/>
            <person name="Ma J."/>
            <person name="Mitros T."/>
            <person name="Nelson W."/>
            <person name="Hyten D."/>
            <person name="Song Q."/>
            <person name="Thelen J."/>
            <person name="Cheng J."/>
            <person name="Xu D."/>
            <person name="Hellsten U."/>
            <person name="May G."/>
            <person name="Yu Y."/>
            <person name="Sakurai T."/>
            <person name="Umezawa T."/>
            <person name="Bhattacharyya M."/>
            <person name="Sandhu D."/>
            <person name="Valliyodan B."/>
            <person name="Lindquist E."/>
            <person name="Peto M."/>
            <person name="Grant D."/>
            <person name="Shu S."/>
            <person name="Goodstein D."/>
            <person name="Barry K."/>
            <person name="Futrell-Griggs M."/>
            <person name="Abernathy B."/>
            <person name="Du J."/>
            <person name="Tian Z."/>
            <person name="Zhu L."/>
            <person name="Gill N."/>
            <person name="Joshi T."/>
            <person name="Libault M."/>
            <person name="Sethuraman A."/>
            <person name="Zhang X."/>
            <person name="Shinozaki K."/>
            <person name="Nguyen H."/>
            <person name="Wing R."/>
            <person name="Cregan P."/>
            <person name="Specht J."/>
            <person name="Grimwood J."/>
            <person name="Rokhsar D."/>
            <person name="Stacey G."/>
            <person name="Shoemaker R."/>
            <person name="Jackson S."/>
        </authorList>
    </citation>
    <scope>NUCLEOTIDE SEQUENCE</scope>
    <source>
        <tissue evidence="2">Callus</tissue>
    </source>
</reference>
<feature type="domain" description="Retrotransposon Copia-like N-terminal" evidence="1">
    <location>
        <begin position="18"/>
        <end position="64"/>
    </location>
</feature>
<name>A0A0R0IZ13_SOYBN</name>
<proteinExistence type="predicted"/>
<dbReference type="EnsemblPlants" id="KRH45163">
    <property type="protein sequence ID" value="KRH45163"/>
    <property type="gene ID" value="GLYMA_08G254700"/>
</dbReference>
<dbReference type="Pfam" id="PF14244">
    <property type="entry name" value="Retrotran_gag_3"/>
    <property type="match status" value="1"/>
</dbReference>
<evidence type="ECO:0000313" key="3">
    <source>
        <dbReference type="EnsemblPlants" id="KRH45163"/>
    </source>
</evidence>
<evidence type="ECO:0000313" key="2">
    <source>
        <dbReference type="EMBL" id="KRH45163.1"/>
    </source>
</evidence>
<dbReference type="PANTHER" id="PTHR37610">
    <property type="entry name" value="CCHC-TYPE DOMAIN-CONTAINING PROTEIN"/>
    <property type="match status" value="1"/>
</dbReference>
<dbReference type="AlphaFoldDB" id="A0A0R0IZ13"/>
<reference evidence="3" key="2">
    <citation type="submission" date="2018-02" db="UniProtKB">
        <authorList>
            <consortium name="EnsemblPlants"/>
        </authorList>
    </citation>
    <scope>IDENTIFICATION</scope>
    <source>
        <strain evidence="3">Williams 82</strain>
    </source>
</reference>
<gene>
    <name evidence="2" type="ORF">GLYMA_08G254700</name>
</gene>